<evidence type="ECO:0000256" key="2">
    <source>
        <dbReference type="ARBA" id="ARBA00022679"/>
    </source>
</evidence>
<evidence type="ECO:0000256" key="5">
    <source>
        <dbReference type="ARBA" id="ARBA00022840"/>
    </source>
</evidence>
<dbReference type="Gene3D" id="1.10.287.890">
    <property type="entry name" value="Crystal structure of tRNA isopentenylpyrophosphate transferase (bh2366) domain"/>
    <property type="match status" value="1"/>
</dbReference>
<keyword evidence="3" id="KW-0203">Cytokinin biosynthesis</keyword>
<dbReference type="GO" id="GO:0006400">
    <property type="term" value="P:tRNA modification"/>
    <property type="evidence" value="ECO:0007669"/>
    <property type="project" value="TreeGrafter"/>
</dbReference>
<evidence type="ECO:0000256" key="1">
    <source>
        <dbReference type="ARBA" id="ARBA00005842"/>
    </source>
</evidence>
<reference evidence="6" key="2">
    <citation type="submission" date="2022-03" db="EMBL/GenBank/DDBJ databases">
        <title>Draft title - Genomic analysis of global carrot germplasm unveils the trajectory of domestication and the origin of high carotenoid orange carrot.</title>
        <authorList>
            <person name="Iorizzo M."/>
            <person name="Ellison S."/>
            <person name="Senalik D."/>
            <person name="Macko-Podgorni A."/>
            <person name="Grzebelus D."/>
            <person name="Bostan H."/>
            <person name="Rolling W."/>
            <person name="Curaba J."/>
            <person name="Simon P."/>
        </authorList>
    </citation>
    <scope>NUCLEOTIDE SEQUENCE</scope>
    <source>
        <tissue evidence="6">Leaf</tissue>
    </source>
</reference>
<dbReference type="KEGG" id="dcr:108199038"/>
<dbReference type="EMBL" id="CP093350">
    <property type="protein sequence ID" value="WOH13358.1"/>
    <property type="molecule type" value="Genomic_DNA"/>
</dbReference>
<organism evidence="6 7">
    <name type="scientific">Daucus carota subsp. sativus</name>
    <name type="common">Carrot</name>
    <dbReference type="NCBI Taxonomy" id="79200"/>
    <lineage>
        <taxon>Eukaryota</taxon>
        <taxon>Viridiplantae</taxon>
        <taxon>Streptophyta</taxon>
        <taxon>Embryophyta</taxon>
        <taxon>Tracheophyta</taxon>
        <taxon>Spermatophyta</taxon>
        <taxon>Magnoliopsida</taxon>
        <taxon>eudicotyledons</taxon>
        <taxon>Gunneridae</taxon>
        <taxon>Pentapetalae</taxon>
        <taxon>asterids</taxon>
        <taxon>campanulids</taxon>
        <taxon>Apiales</taxon>
        <taxon>Apiaceae</taxon>
        <taxon>Apioideae</taxon>
        <taxon>Scandiceae</taxon>
        <taxon>Daucinae</taxon>
        <taxon>Daucus</taxon>
        <taxon>Daucus sect. Daucus</taxon>
    </lineage>
</organism>
<evidence type="ECO:0000256" key="3">
    <source>
        <dbReference type="ARBA" id="ARBA00022712"/>
    </source>
</evidence>
<dbReference type="InterPro" id="IPR039657">
    <property type="entry name" value="Dimethylallyltransferase"/>
</dbReference>
<protein>
    <recommendedName>
        <fullName evidence="8">Adenylate isopentenyltransferase</fullName>
    </recommendedName>
</protein>
<gene>
    <name evidence="6" type="ORF">DCAR_0832868</name>
</gene>
<evidence type="ECO:0000313" key="7">
    <source>
        <dbReference type="Proteomes" id="UP000077755"/>
    </source>
</evidence>
<keyword evidence="5" id="KW-0067">ATP-binding</keyword>
<evidence type="ECO:0000313" key="6">
    <source>
        <dbReference type="EMBL" id="WOH13358.1"/>
    </source>
</evidence>
<dbReference type="Gene3D" id="3.40.50.300">
    <property type="entry name" value="P-loop containing nucleotide triphosphate hydrolases"/>
    <property type="match status" value="1"/>
</dbReference>
<dbReference type="SUPFAM" id="SSF52540">
    <property type="entry name" value="P-loop containing nucleoside triphosphate hydrolases"/>
    <property type="match status" value="1"/>
</dbReference>
<evidence type="ECO:0008006" key="8">
    <source>
        <dbReference type="Google" id="ProtNLM"/>
    </source>
</evidence>
<name>A0AAF1BCY7_DAUCS</name>
<dbReference type="Proteomes" id="UP000077755">
    <property type="component" value="Chromosome 8"/>
</dbReference>
<dbReference type="PANTHER" id="PTHR11088">
    <property type="entry name" value="TRNA DIMETHYLALLYLTRANSFERASE"/>
    <property type="match status" value="1"/>
</dbReference>
<evidence type="ECO:0000256" key="4">
    <source>
        <dbReference type="ARBA" id="ARBA00022741"/>
    </source>
</evidence>
<dbReference type="GO" id="GO:0009691">
    <property type="term" value="P:cytokinin biosynthetic process"/>
    <property type="evidence" value="ECO:0007669"/>
    <property type="project" value="UniProtKB-KW"/>
</dbReference>
<keyword evidence="2" id="KW-0808">Transferase</keyword>
<dbReference type="InterPro" id="IPR027417">
    <property type="entry name" value="P-loop_NTPase"/>
</dbReference>
<dbReference type="PANTHER" id="PTHR11088:SF86">
    <property type="entry name" value="ADENYLATE ISOPENTENYLTRANSFERASE 4-RELATED"/>
    <property type="match status" value="1"/>
</dbReference>
<dbReference type="Pfam" id="PF01715">
    <property type="entry name" value="IPPT"/>
    <property type="match status" value="2"/>
</dbReference>
<dbReference type="GO" id="GO:0009824">
    <property type="term" value="F:AMP dimethylallyltransferase activity"/>
    <property type="evidence" value="ECO:0007669"/>
    <property type="project" value="TreeGrafter"/>
</dbReference>
<proteinExistence type="inferred from homology"/>
<sequence>MRLPFSLVHHSKYFQQLRWVHTMNPTTPPRHLSKTIVIMGPTGSGKSKLSIDLTSRFFTYSEIINSDKIQLYSGLNITTNKITPQDQLGVTHHLLGEINSSHSLTPFEFRSLASGYVTNITSRNKNPFIVGGSNSLIYALLSKKFDPNSNIFHDPKPDTICSERQYNCCFLYVHVAQPTLNQYLTKRVDEMLDSGMLQELHHFFESGSFDSVSPTGLRQAIGIPELEKYIRYTKCTDFNKDAAKAMYDDAITQIKLNTCQLAERQVEKIQRLREIGWDLHKIDATEAVTASLRGERVGEIWERDVVGPSVKIVKRFLEE</sequence>
<dbReference type="GO" id="GO:0005524">
    <property type="term" value="F:ATP binding"/>
    <property type="evidence" value="ECO:0007669"/>
    <property type="project" value="UniProtKB-KW"/>
</dbReference>
<accession>A0AAF1BCY7</accession>
<comment type="similarity">
    <text evidence="1">Belongs to the IPP transferase family.</text>
</comment>
<reference evidence="6" key="1">
    <citation type="journal article" date="2016" name="Nat. Genet.">
        <title>A high-quality carrot genome assembly provides new insights into carotenoid accumulation and asterid genome evolution.</title>
        <authorList>
            <person name="Iorizzo M."/>
            <person name="Ellison S."/>
            <person name="Senalik D."/>
            <person name="Zeng P."/>
            <person name="Satapoomin P."/>
            <person name="Huang J."/>
            <person name="Bowman M."/>
            <person name="Iovene M."/>
            <person name="Sanseverino W."/>
            <person name="Cavagnaro P."/>
            <person name="Yildiz M."/>
            <person name="Macko-Podgorni A."/>
            <person name="Moranska E."/>
            <person name="Grzebelus E."/>
            <person name="Grzebelus D."/>
            <person name="Ashrafi H."/>
            <person name="Zheng Z."/>
            <person name="Cheng S."/>
            <person name="Spooner D."/>
            <person name="Van Deynze A."/>
            <person name="Simon P."/>
        </authorList>
    </citation>
    <scope>NUCLEOTIDE SEQUENCE</scope>
    <source>
        <tissue evidence="6">Leaf</tissue>
    </source>
</reference>
<keyword evidence="7" id="KW-1185">Reference proteome</keyword>
<keyword evidence="4" id="KW-0547">Nucleotide-binding</keyword>
<dbReference type="AlphaFoldDB" id="A0AAF1BCY7"/>
<dbReference type="GO" id="GO:0005739">
    <property type="term" value="C:mitochondrion"/>
    <property type="evidence" value="ECO:0007669"/>
    <property type="project" value="TreeGrafter"/>
</dbReference>
<dbReference type="GO" id="GO:0052381">
    <property type="term" value="F:tRNA dimethylallyltransferase activity"/>
    <property type="evidence" value="ECO:0007669"/>
    <property type="project" value="TreeGrafter"/>
</dbReference>